<evidence type="ECO:0000259" key="2">
    <source>
        <dbReference type="Pfam" id="PF07811"/>
    </source>
</evidence>
<dbReference type="Pfam" id="PF07811">
    <property type="entry name" value="TadE"/>
    <property type="match status" value="1"/>
</dbReference>
<gene>
    <name evidence="3" type="ORF">FP507_03205</name>
</gene>
<dbReference type="EMBL" id="VMRG01000001">
    <property type="protein sequence ID" value="KAA6232214.1"/>
    <property type="molecule type" value="Genomic_DNA"/>
</dbReference>
<feature type="domain" description="TadE-like" evidence="2">
    <location>
        <begin position="24"/>
        <end position="66"/>
    </location>
</feature>
<proteinExistence type="predicted"/>
<keyword evidence="1" id="KW-0812">Transmembrane</keyword>
<dbReference type="RefSeq" id="WP_151419216.1">
    <property type="nucleotide sequence ID" value="NZ_VMRG01000001.1"/>
</dbReference>
<evidence type="ECO:0000313" key="4">
    <source>
        <dbReference type="Proteomes" id="UP000327458"/>
    </source>
</evidence>
<keyword evidence="1" id="KW-1133">Transmembrane helix</keyword>
<name>A0A5M8ID68_CHLPH</name>
<dbReference type="AlphaFoldDB" id="A0A5M8ID68"/>
<accession>A0A5M8ID68</accession>
<comment type="caution">
    <text evidence="3">The sequence shown here is derived from an EMBL/GenBank/DDBJ whole genome shotgun (WGS) entry which is preliminary data.</text>
</comment>
<dbReference type="Proteomes" id="UP000327458">
    <property type="component" value="Unassembled WGS sequence"/>
</dbReference>
<protein>
    <submittedName>
        <fullName evidence="3">Pilus assembly protein</fullName>
    </submittedName>
</protein>
<feature type="transmembrane region" description="Helical" evidence="1">
    <location>
        <begin position="30"/>
        <end position="52"/>
    </location>
</feature>
<dbReference type="InterPro" id="IPR012495">
    <property type="entry name" value="TadE-like_dom"/>
</dbReference>
<keyword evidence="1" id="KW-0472">Membrane</keyword>
<evidence type="ECO:0000313" key="3">
    <source>
        <dbReference type="EMBL" id="KAA6232214.1"/>
    </source>
</evidence>
<organism evidence="3 4">
    <name type="scientific">Chlorobium phaeovibrioides</name>
    <dbReference type="NCBI Taxonomy" id="1094"/>
    <lineage>
        <taxon>Bacteria</taxon>
        <taxon>Pseudomonadati</taxon>
        <taxon>Chlorobiota</taxon>
        <taxon>Chlorobiia</taxon>
        <taxon>Chlorobiales</taxon>
        <taxon>Chlorobiaceae</taxon>
        <taxon>Chlorobium/Pelodictyon group</taxon>
        <taxon>Chlorobium</taxon>
    </lineage>
</organism>
<reference evidence="3 4" key="1">
    <citation type="submission" date="2019-07" db="EMBL/GenBank/DDBJ databases">
        <title>Draft genome Sequence of Chlorobium phaeovibrioides sp. strain PhvTcv-s14, from the Phylum Chlorobi.</title>
        <authorList>
            <person name="Babenko V."/>
            <person name="Boldyreva D."/>
            <person name="Kanygina A."/>
            <person name="Selezneva O."/>
            <person name="Akopiyan T."/>
            <person name="Lunina O."/>
        </authorList>
    </citation>
    <scope>NUCLEOTIDE SEQUENCE [LARGE SCALE GENOMIC DNA]</scope>
    <source>
        <strain evidence="3 4">GrTcv12</strain>
    </source>
</reference>
<sequence length="144" mass="15404">MNTREMNRGALRAPAREHTRSQKGSVLVEFAFILPVLLMLLFGVVYFSVALYNKTVLTMATREGARAGVLYVAGQTDYSGNIRNAEAAAQRLCNSVISFGSDATPVAQASVSGDILTVSASGNYTGLYIFSGLVLSAQTSMRLE</sequence>
<evidence type="ECO:0000256" key="1">
    <source>
        <dbReference type="SAM" id="Phobius"/>
    </source>
</evidence>